<evidence type="ECO:0000259" key="2">
    <source>
        <dbReference type="PROSITE" id="PS50238"/>
    </source>
</evidence>
<dbReference type="InterPro" id="IPR051025">
    <property type="entry name" value="RhoGAP"/>
</dbReference>
<dbReference type="PANTHER" id="PTHR15228:SF25">
    <property type="entry name" value="F-BAR DOMAIN-CONTAINING PROTEIN"/>
    <property type="match status" value="1"/>
</dbReference>
<feature type="non-terminal residue" evidence="3">
    <location>
        <position position="231"/>
    </location>
</feature>
<sequence>QNGIFGVPLRQGITYANVAISLIDEEGRSYVYGYIPIVVAKCGVFLKEKGTDIKGIFSQSGSERRIKELRTIFDSPDRYGKGMDWDGYTVHDAANILRRYLNELPEPVVPLDLYEKFREPLRGATRQAVGDSILPQFMDGFNATAAIEQYQRSMTELPPLNRQLLLYLLDLLAVFAAKSDENQMDSQILASLFQPAILSHPAHALVGQDIRLSQCVVIFWIENQDYFLIGM</sequence>
<organism evidence="3 4">
    <name type="scientific">Dactylonectria macrodidyma</name>
    <dbReference type="NCBI Taxonomy" id="307937"/>
    <lineage>
        <taxon>Eukaryota</taxon>
        <taxon>Fungi</taxon>
        <taxon>Dikarya</taxon>
        <taxon>Ascomycota</taxon>
        <taxon>Pezizomycotina</taxon>
        <taxon>Sordariomycetes</taxon>
        <taxon>Hypocreomycetidae</taxon>
        <taxon>Hypocreales</taxon>
        <taxon>Nectriaceae</taxon>
        <taxon>Dactylonectria</taxon>
    </lineage>
</organism>
<dbReference type="GO" id="GO:0007165">
    <property type="term" value="P:signal transduction"/>
    <property type="evidence" value="ECO:0007669"/>
    <property type="project" value="InterPro"/>
</dbReference>
<dbReference type="GO" id="GO:0060237">
    <property type="term" value="P:regulation of fungal-type cell wall organization"/>
    <property type="evidence" value="ECO:0007669"/>
    <property type="project" value="TreeGrafter"/>
</dbReference>
<dbReference type="PANTHER" id="PTHR15228">
    <property type="entry name" value="SPERMATHECAL PHYSIOLOGY VARIANT"/>
    <property type="match status" value="1"/>
</dbReference>
<dbReference type="InterPro" id="IPR000198">
    <property type="entry name" value="RhoGAP_dom"/>
</dbReference>
<keyword evidence="1" id="KW-0343">GTPase activation</keyword>
<evidence type="ECO:0000313" key="4">
    <source>
        <dbReference type="Proteomes" id="UP000738349"/>
    </source>
</evidence>
<dbReference type="Gene3D" id="1.10.555.10">
    <property type="entry name" value="Rho GTPase activation protein"/>
    <property type="match status" value="1"/>
</dbReference>
<dbReference type="OrthoDB" id="3196451at2759"/>
<accession>A0A9P9JC45</accession>
<dbReference type="GO" id="GO:0005096">
    <property type="term" value="F:GTPase activator activity"/>
    <property type="evidence" value="ECO:0007669"/>
    <property type="project" value="UniProtKB-KW"/>
</dbReference>
<gene>
    <name evidence="3" type="ORF">EDB81DRAFT_649220</name>
</gene>
<feature type="domain" description="Rho-GAP" evidence="2">
    <location>
        <begin position="20"/>
        <end position="228"/>
    </location>
</feature>
<dbReference type="Pfam" id="PF00620">
    <property type="entry name" value="RhoGAP"/>
    <property type="match status" value="1"/>
</dbReference>
<dbReference type="InterPro" id="IPR008936">
    <property type="entry name" value="Rho_GTPase_activation_prot"/>
</dbReference>
<keyword evidence="4" id="KW-1185">Reference proteome</keyword>
<dbReference type="EMBL" id="JAGMUV010000006">
    <property type="protein sequence ID" value="KAH7153359.1"/>
    <property type="molecule type" value="Genomic_DNA"/>
</dbReference>
<comment type="caution">
    <text evidence="3">The sequence shown here is derived from an EMBL/GenBank/DDBJ whole genome shotgun (WGS) entry which is preliminary data.</text>
</comment>
<dbReference type="SUPFAM" id="SSF48350">
    <property type="entry name" value="GTPase activation domain, GAP"/>
    <property type="match status" value="1"/>
</dbReference>
<dbReference type="GO" id="GO:0005938">
    <property type="term" value="C:cell cortex"/>
    <property type="evidence" value="ECO:0007669"/>
    <property type="project" value="TreeGrafter"/>
</dbReference>
<dbReference type="PROSITE" id="PS50238">
    <property type="entry name" value="RHOGAP"/>
    <property type="match status" value="1"/>
</dbReference>
<dbReference type="SMART" id="SM00324">
    <property type="entry name" value="RhoGAP"/>
    <property type="match status" value="1"/>
</dbReference>
<proteinExistence type="predicted"/>
<evidence type="ECO:0000256" key="1">
    <source>
        <dbReference type="ARBA" id="ARBA00022468"/>
    </source>
</evidence>
<dbReference type="Proteomes" id="UP000738349">
    <property type="component" value="Unassembled WGS sequence"/>
</dbReference>
<evidence type="ECO:0000313" key="3">
    <source>
        <dbReference type="EMBL" id="KAH7153359.1"/>
    </source>
</evidence>
<protein>
    <submittedName>
        <fullName evidence="3">Rho GTPase activation protein</fullName>
    </submittedName>
</protein>
<reference evidence="3" key="1">
    <citation type="journal article" date="2021" name="Nat. Commun.">
        <title>Genetic determinants of endophytism in the Arabidopsis root mycobiome.</title>
        <authorList>
            <person name="Mesny F."/>
            <person name="Miyauchi S."/>
            <person name="Thiergart T."/>
            <person name="Pickel B."/>
            <person name="Atanasova L."/>
            <person name="Karlsson M."/>
            <person name="Huettel B."/>
            <person name="Barry K.W."/>
            <person name="Haridas S."/>
            <person name="Chen C."/>
            <person name="Bauer D."/>
            <person name="Andreopoulos W."/>
            <person name="Pangilinan J."/>
            <person name="LaButti K."/>
            <person name="Riley R."/>
            <person name="Lipzen A."/>
            <person name="Clum A."/>
            <person name="Drula E."/>
            <person name="Henrissat B."/>
            <person name="Kohler A."/>
            <person name="Grigoriev I.V."/>
            <person name="Martin F.M."/>
            <person name="Hacquard S."/>
        </authorList>
    </citation>
    <scope>NUCLEOTIDE SEQUENCE</scope>
    <source>
        <strain evidence="3">MPI-CAGE-AT-0147</strain>
    </source>
</reference>
<name>A0A9P9JC45_9HYPO</name>
<dbReference type="AlphaFoldDB" id="A0A9P9JC45"/>